<reference evidence="1" key="1">
    <citation type="submission" date="2013-12" db="EMBL/GenBank/DDBJ databases">
        <title>A Varibaculum cambriense genome reconstructed from a premature infant gut community with otherwise low bacterial novelty that shifts toward anaerobic metabolism during the third week of life.</title>
        <authorList>
            <person name="Brown C.T."/>
            <person name="Sharon I."/>
            <person name="Thomas B.C."/>
            <person name="Castelle C.J."/>
            <person name="Morowitz M.J."/>
            <person name="Banfield J.F."/>
        </authorList>
    </citation>
    <scope>NUCLEOTIDE SEQUENCE</scope>
</reference>
<sequence>MGKRANGEGTILPYKVKGVQKGWRTSIMIGFKPDGKPDRKQFYGKTQKEVKEKLEDYKRKMSMGVL</sequence>
<organism evidence="1">
    <name type="scientific">human gut metagenome</name>
    <dbReference type="NCBI Taxonomy" id="408170"/>
    <lineage>
        <taxon>unclassified sequences</taxon>
        <taxon>metagenomes</taxon>
        <taxon>organismal metagenomes</taxon>
    </lineage>
</organism>
<protein>
    <submittedName>
        <fullName evidence="1">Site-specific recombinase, phage integrase family</fullName>
    </submittedName>
</protein>
<name>W1YH73_9ZZZZ</name>
<proteinExistence type="predicted"/>
<accession>W1YH73</accession>
<comment type="caution">
    <text evidence="1">The sequence shown here is derived from an EMBL/GenBank/DDBJ whole genome shotgun (WGS) entry which is preliminary data.</text>
</comment>
<dbReference type="EMBL" id="AZMM01005551">
    <property type="protein sequence ID" value="ETJ40549.1"/>
    <property type="molecule type" value="Genomic_DNA"/>
</dbReference>
<dbReference type="AlphaFoldDB" id="W1YH73"/>
<feature type="non-terminal residue" evidence="1">
    <location>
        <position position="66"/>
    </location>
</feature>
<gene>
    <name evidence="1" type="ORF">Q604_UNBC05551G0001</name>
</gene>
<evidence type="ECO:0000313" key="1">
    <source>
        <dbReference type="EMBL" id="ETJ40549.1"/>
    </source>
</evidence>